<organism evidence="4 5">
    <name type="scientific">Brevibacillus choshinensis</name>
    <dbReference type="NCBI Taxonomy" id="54911"/>
    <lineage>
        <taxon>Bacteria</taxon>
        <taxon>Bacillati</taxon>
        <taxon>Bacillota</taxon>
        <taxon>Bacilli</taxon>
        <taxon>Bacillales</taxon>
        <taxon>Paenibacillaceae</taxon>
        <taxon>Brevibacillus</taxon>
    </lineage>
</organism>
<keyword evidence="1" id="KW-1133">Transmembrane helix</keyword>
<evidence type="ECO:0000313" key="5">
    <source>
        <dbReference type="Proteomes" id="UP000051063"/>
    </source>
</evidence>
<proteinExistence type="predicted"/>
<accession>A0ABR5N5C0</accession>
<dbReference type="RefSeq" id="WP_055744864.1">
    <property type="nucleotide sequence ID" value="NZ_LJJB01000010.1"/>
</dbReference>
<keyword evidence="5" id="KW-1185">Reference proteome</keyword>
<dbReference type="PANTHER" id="PTHR40038:SF1">
    <property type="entry name" value="MEMBRANE-ASSOCIATED PROTEIN TCAA"/>
    <property type="match status" value="1"/>
</dbReference>
<dbReference type="Proteomes" id="UP000051063">
    <property type="component" value="Unassembled WGS sequence"/>
</dbReference>
<keyword evidence="1" id="KW-0472">Membrane</keyword>
<evidence type="ECO:0000313" key="4">
    <source>
        <dbReference type="EMBL" id="KQL45798.1"/>
    </source>
</evidence>
<comment type="caution">
    <text evidence="4">The sequence shown here is derived from an EMBL/GenBank/DDBJ whole genome shotgun (WGS) entry which is preliminary data.</text>
</comment>
<dbReference type="InterPro" id="IPR054529">
    <property type="entry name" value="TcaA_2nd"/>
</dbReference>
<feature type="transmembrane region" description="Helical" evidence="1">
    <location>
        <begin position="28"/>
        <end position="47"/>
    </location>
</feature>
<dbReference type="InterPro" id="IPR054530">
    <property type="entry name" value="TcaA_4th"/>
</dbReference>
<dbReference type="EMBL" id="LJJB01000010">
    <property type="protein sequence ID" value="KQL45798.1"/>
    <property type="molecule type" value="Genomic_DNA"/>
</dbReference>
<feature type="domain" description="TcaA 4th" evidence="3">
    <location>
        <begin position="242"/>
        <end position="314"/>
    </location>
</feature>
<reference evidence="4 5" key="1">
    <citation type="submission" date="2015-09" db="EMBL/GenBank/DDBJ databases">
        <title>Genome sequencing project for genomic taxonomy and phylogenomics of Bacillus-like bacteria.</title>
        <authorList>
            <person name="Liu B."/>
            <person name="Wang J."/>
            <person name="Zhu Y."/>
            <person name="Liu G."/>
            <person name="Chen Q."/>
            <person name="Chen Z."/>
            <person name="Lan J."/>
            <person name="Che J."/>
            <person name="Ge C."/>
            <person name="Shi H."/>
            <person name="Pan Z."/>
            <person name="Liu X."/>
        </authorList>
    </citation>
    <scope>NUCLEOTIDE SEQUENCE [LARGE SCALE GENOMIC DNA]</scope>
    <source>
        <strain evidence="4 5">DSM 8552</strain>
    </source>
</reference>
<dbReference type="Pfam" id="PF22813">
    <property type="entry name" value="TcaA_2nd"/>
    <property type="match status" value="1"/>
</dbReference>
<evidence type="ECO:0000259" key="3">
    <source>
        <dbReference type="Pfam" id="PF22820"/>
    </source>
</evidence>
<name>A0ABR5N5C0_BRECH</name>
<feature type="domain" description="TcaA second" evidence="2">
    <location>
        <begin position="57"/>
        <end position="159"/>
    </location>
</feature>
<gene>
    <name evidence="4" type="ORF">AN963_12190</name>
</gene>
<evidence type="ECO:0000259" key="2">
    <source>
        <dbReference type="Pfam" id="PF22813"/>
    </source>
</evidence>
<evidence type="ECO:0000256" key="1">
    <source>
        <dbReference type="SAM" id="Phobius"/>
    </source>
</evidence>
<sequence>MVLEPQKSAKLDAGEFFRKAAQITRQKPLIAVLAILAVVVLVIALFASSNGSNSKEVLRKFQNAVAAEDVDALKQLVSVDDRQMEVKTEYLGQFIKYAKEHPKYLNQTLEFMVAQQALHENAENINTGLLDKHSPAEVLGAGEFYLKKESGLFSDSYAIGVRPQYLEITLENDNGIVKVNNKEVMKASKDNHKAKLGPLFPGEYDVSLVTHFDYANQDITQNETVSLFGFEPVAEKSYFITGDQVQITSSLDGVEVYVNDKPTPFVLGDEDSEYFYPAFSNGSQTIQGVAKFPWGESRSEAVSITNLSDSYSLTPPLLDQTKEEVLAFVRQFLETRAKSYETKDTNALQKMHHSSYGGDILQETQKKLGALHHFASISDYSLKAVTLKEASFGYRENPLEHVSVSYDHESKRFVVEIDNMYTLYALTMSDGRVDDTANQQMLDIHVTYENGKWVVLRIL</sequence>
<keyword evidence="1" id="KW-0812">Transmembrane</keyword>
<dbReference type="Pfam" id="PF22820">
    <property type="entry name" value="TcaA_3rd_4th"/>
    <property type="match status" value="1"/>
</dbReference>
<dbReference type="PANTHER" id="PTHR40038">
    <property type="entry name" value="MEMBRANE-ASSOCIATED PROTEIN TCAA"/>
    <property type="match status" value="1"/>
</dbReference>
<protein>
    <submittedName>
        <fullName evidence="4">Uncharacterized protein</fullName>
    </submittedName>
</protein>